<reference evidence="2 3" key="1">
    <citation type="submission" date="2023-08" db="EMBL/GenBank/DDBJ databases">
        <title>Achromobacter seleniivolatilans sp. nov., isolated from seleniferous soil.</title>
        <authorList>
            <person name="Zhang S."/>
            <person name="Li K."/>
            <person name="Peng J."/>
            <person name="Zhao Q."/>
            <person name="Wang H."/>
            <person name="Guo Y."/>
        </authorList>
    </citation>
    <scope>NUCLEOTIDE SEQUENCE [LARGE SCALE GENOMIC DNA]</scope>
    <source>
        <strain evidence="2 3">R39</strain>
    </source>
</reference>
<gene>
    <name evidence="2" type="ORF">RAS12_10370</name>
</gene>
<dbReference type="InterPro" id="IPR032537">
    <property type="entry name" value="DUF4952"/>
</dbReference>
<proteinExistence type="predicted"/>
<protein>
    <submittedName>
        <fullName evidence="2">DUF4952 domain-containing protein</fullName>
    </submittedName>
</protein>
<dbReference type="Proteomes" id="UP001234798">
    <property type="component" value="Chromosome"/>
</dbReference>
<keyword evidence="1" id="KW-0732">Signal</keyword>
<evidence type="ECO:0000256" key="1">
    <source>
        <dbReference type="SAM" id="SignalP"/>
    </source>
</evidence>
<feature type="chain" id="PRO_5047510223" evidence="1">
    <location>
        <begin position="31"/>
        <end position="176"/>
    </location>
</feature>
<dbReference type="Pfam" id="PF16310">
    <property type="entry name" value="DUF4952"/>
    <property type="match status" value="1"/>
</dbReference>
<accession>A0ABY9M985</accession>
<keyword evidence="3" id="KW-1185">Reference proteome</keyword>
<dbReference type="EMBL" id="CP132976">
    <property type="protein sequence ID" value="WMD22753.1"/>
    <property type="molecule type" value="Genomic_DNA"/>
</dbReference>
<evidence type="ECO:0000313" key="2">
    <source>
        <dbReference type="EMBL" id="WMD22753.1"/>
    </source>
</evidence>
<organism evidence="2 3">
    <name type="scientific">Achromobacter seleniivolatilans</name>
    <dbReference type="NCBI Taxonomy" id="3047478"/>
    <lineage>
        <taxon>Bacteria</taxon>
        <taxon>Pseudomonadati</taxon>
        <taxon>Pseudomonadota</taxon>
        <taxon>Betaproteobacteria</taxon>
        <taxon>Burkholderiales</taxon>
        <taxon>Alcaligenaceae</taxon>
        <taxon>Achromobacter</taxon>
    </lineage>
</organism>
<dbReference type="RefSeq" id="WP_306947974.1">
    <property type="nucleotide sequence ID" value="NZ_CP132976.1"/>
</dbReference>
<feature type="signal peptide" evidence="1">
    <location>
        <begin position="1"/>
        <end position="30"/>
    </location>
</feature>
<name>A0ABY9M985_9BURK</name>
<sequence length="176" mass="19608">MTLNLRVARVRRAWVVPLCLLMSLSLSALAASAAEQTMTPTDALANWEAEGRAMGLARPDIQCQDFLQTLGKKPDYVEYLGCEQDDDSYIQPMDARYQVSGASAVQMEAYLMQNFGMPRLVHICCGWSPGKPYFWKGPDGVAYEISMGAETFSYPREEWHKIASFGVTIGVIRKSP</sequence>
<evidence type="ECO:0000313" key="3">
    <source>
        <dbReference type="Proteomes" id="UP001234798"/>
    </source>
</evidence>